<proteinExistence type="predicted"/>
<name>A0A2H4YEN3_9CAUD</name>
<feature type="coiled-coil region" evidence="1">
    <location>
        <begin position="238"/>
        <end position="265"/>
    </location>
</feature>
<gene>
    <name evidence="2" type="ORF">Ah1_00082</name>
</gene>
<sequence>MKEGRKLVFKDKKFKNFLIRMEQNLFCENVTVDGQTRTRILEGNLFSSTNLVRIGSAFIRMFGSHTAFTKSMYNNNDGKYRPFEKLGAMWPGLQTAGWQYRVISPNQIALYFKCEVPRKLLESKIGKHFSMENWSFRDGETGMRVWHCDPFEYKCRVIIPVPESKVGEDYLPRTDKKSIGHDIMYKDTRKENAKTLDEMSKKEDVRQDVFDIDLEKVLPGFAELQKLDRVRSNKAVNVKTAKQLVAQAQAQLDMAIAEQQQADAEYHEVMLTLQPKITIMTQILDKYSFKEA</sequence>
<dbReference type="Proteomes" id="UP000240934">
    <property type="component" value="Segment"/>
</dbReference>
<organism evidence="2 3">
    <name type="scientific">Aeromonas phage Ah1</name>
    <dbReference type="NCBI Taxonomy" id="2053701"/>
    <lineage>
        <taxon>Viruses</taxon>
        <taxon>Duplodnaviria</taxon>
        <taxon>Heunggongvirae</taxon>
        <taxon>Uroviricota</taxon>
        <taxon>Caudoviricetes</taxon>
        <taxon>Pantevenvirales</taxon>
        <taxon>Straboviridae</taxon>
        <taxon>Cinqassovirus</taxon>
        <taxon>Cinqassovirus ah1</taxon>
    </lineage>
</organism>
<keyword evidence="1" id="KW-0175">Coiled coil</keyword>
<evidence type="ECO:0000313" key="3">
    <source>
        <dbReference type="Proteomes" id="UP000240934"/>
    </source>
</evidence>
<protein>
    <submittedName>
        <fullName evidence="2">Uncharacterized protein</fullName>
    </submittedName>
</protein>
<evidence type="ECO:0000313" key="2">
    <source>
        <dbReference type="EMBL" id="AUE22623.1"/>
    </source>
</evidence>
<dbReference type="EMBL" id="MG250483">
    <property type="protein sequence ID" value="AUE22623.1"/>
    <property type="molecule type" value="Genomic_DNA"/>
</dbReference>
<evidence type="ECO:0000256" key="1">
    <source>
        <dbReference type="SAM" id="Coils"/>
    </source>
</evidence>
<keyword evidence="3" id="KW-1185">Reference proteome</keyword>
<accession>A0A2H4YEN3</accession>
<reference evidence="2 3" key="1">
    <citation type="submission" date="2017-10" db="EMBL/GenBank/DDBJ databases">
        <title>Antibacterial composition for extension of chilled fish shelf life and decreasing of risk of food-borne infections, bacteriophage strains for its preparation.</title>
        <authorList>
            <person name="Zulkarneev E.R."/>
            <person name="Aleshkin A.V."/>
            <person name="Rubalsky O.V."/>
            <person name="Kiseleva I.A."/>
            <person name="Rubalskii E.O."/>
            <person name="Lebedev S.N."/>
        </authorList>
    </citation>
    <scope>NUCLEOTIDE SEQUENCE [LARGE SCALE GENOMIC DNA]</scope>
</reference>